<dbReference type="UniPathway" id="UPA00958"/>
<keyword evidence="1 4" id="KW-0808">Transferase</keyword>
<comment type="similarity">
    <text evidence="4">Belongs to the glycosyltransferase group 1 family.</text>
</comment>
<keyword evidence="4" id="KW-0472">Membrane</keyword>
<feature type="compositionally biased region" description="Basic and acidic residues" evidence="5">
    <location>
        <begin position="11"/>
        <end position="43"/>
    </location>
</feature>
<evidence type="ECO:0000256" key="4">
    <source>
        <dbReference type="RuleBase" id="RU365103"/>
    </source>
</evidence>
<keyword evidence="4" id="KW-1003">Cell membrane</keyword>
<dbReference type="PANTHER" id="PTHR42755">
    <property type="entry name" value="3-DEOXY-MANNO-OCTULOSONATE CYTIDYLYLTRANSFERASE"/>
    <property type="match status" value="1"/>
</dbReference>
<dbReference type="PANTHER" id="PTHR42755:SF1">
    <property type="entry name" value="3-DEOXY-D-MANNO-OCTULOSONIC ACID TRANSFERASE, MITOCHONDRIAL-RELATED"/>
    <property type="match status" value="1"/>
</dbReference>
<comment type="caution">
    <text evidence="7">The sequence shown here is derived from an EMBL/GenBank/DDBJ whole genome shotgun (WGS) entry which is preliminary data.</text>
</comment>
<gene>
    <name evidence="7" type="ORF">E6K78_00340</name>
</gene>
<comment type="pathway">
    <text evidence="4">Bacterial outer membrane biogenesis; LPS core biosynthesis.</text>
</comment>
<feature type="site" description="Transition state stabilizer" evidence="3">
    <location>
        <position position="176"/>
    </location>
</feature>
<dbReference type="Gene3D" id="3.40.50.11720">
    <property type="entry name" value="3-Deoxy-D-manno-octulosonic-acid transferase, N-terminal domain"/>
    <property type="match status" value="1"/>
</dbReference>
<dbReference type="InterPro" id="IPR038107">
    <property type="entry name" value="Glycos_transf_N_sf"/>
</dbReference>
<dbReference type="Proteomes" id="UP000316609">
    <property type="component" value="Unassembled WGS sequence"/>
</dbReference>
<evidence type="ECO:0000256" key="1">
    <source>
        <dbReference type="ARBA" id="ARBA00022679"/>
    </source>
</evidence>
<comment type="function">
    <text evidence="4">Involved in lipopolysaccharide (LPS) biosynthesis. Catalyzes the transfer of 3-deoxy-D-manno-octulosonate (Kdo) residue(s) from CMP-Kdo to lipid IV(A), the tetraacyldisaccharide-1,4'-bisphosphate precursor of lipid A.</text>
</comment>
<dbReference type="EMBL" id="VBOY01000006">
    <property type="protein sequence ID" value="TMQ68609.1"/>
    <property type="molecule type" value="Genomic_DNA"/>
</dbReference>
<evidence type="ECO:0000256" key="3">
    <source>
        <dbReference type="PIRSR" id="PIRSR639901-2"/>
    </source>
</evidence>
<dbReference type="GO" id="GO:0009244">
    <property type="term" value="P:lipopolysaccharide core region biosynthetic process"/>
    <property type="evidence" value="ECO:0007669"/>
    <property type="project" value="UniProtKB-UniRule"/>
</dbReference>
<evidence type="ECO:0000256" key="5">
    <source>
        <dbReference type="SAM" id="MobiDB-lite"/>
    </source>
</evidence>
<dbReference type="InterPro" id="IPR039901">
    <property type="entry name" value="Kdotransferase"/>
</dbReference>
<protein>
    <recommendedName>
        <fullName evidence="4">3-deoxy-D-manno-octulosonic acid transferase</fullName>
        <shortName evidence="4">Kdo transferase</shortName>
        <ecNumber evidence="4">2.4.99.12</ecNumber>
    </recommendedName>
    <alternativeName>
        <fullName evidence="4">Lipid IV(A) 3-deoxy-D-manno-octulosonic acid transferase</fullName>
    </alternativeName>
</protein>
<evidence type="ECO:0000259" key="6">
    <source>
        <dbReference type="Pfam" id="PF04413"/>
    </source>
</evidence>
<feature type="region of interest" description="Disordered" evidence="5">
    <location>
        <begin position="1"/>
        <end position="49"/>
    </location>
</feature>
<dbReference type="Pfam" id="PF04413">
    <property type="entry name" value="Glycos_transf_N"/>
    <property type="match status" value="1"/>
</dbReference>
<dbReference type="Gene3D" id="3.40.50.2000">
    <property type="entry name" value="Glycogen Phosphorylase B"/>
    <property type="match status" value="1"/>
</dbReference>
<comment type="subcellular location">
    <subcellularLocation>
        <location evidence="4">Cell membrane</location>
    </subcellularLocation>
</comment>
<comment type="catalytic activity">
    <reaction evidence="4">
        <text>lipid IVA (E. coli) + CMP-3-deoxy-beta-D-manno-octulosonate = alpha-Kdo-(2-&gt;6)-lipid IVA (E. coli) + CMP + H(+)</text>
        <dbReference type="Rhea" id="RHEA:28066"/>
        <dbReference type="ChEBI" id="CHEBI:15378"/>
        <dbReference type="ChEBI" id="CHEBI:58603"/>
        <dbReference type="ChEBI" id="CHEBI:60364"/>
        <dbReference type="ChEBI" id="CHEBI:60377"/>
        <dbReference type="ChEBI" id="CHEBI:85987"/>
        <dbReference type="EC" id="2.4.99.12"/>
    </reaction>
</comment>
<name>A0A538TYL0_UNCEI</name>
<reference evidence="7 8" key="1">
    <citation type="journal article" date="2019" name="Nat. Microbiol.">
        <title>Mediterranean grassland soil C-N compound turnover is dependent on rainfall and depth, and is mediated by genomically divergent microorganisms.</title>
        <authorList>
            <person name="Diamond S."/>
            <person name="Andeer P.F."/>
            <person name="Li Z."/>
            <person name="Crits-Christoph A."/>
            <person name="Burstein D."/>
            <person name="Anantharaman K."/>
            <person name="Lane K.R."/>
            <person name="Thomas B.C."/>
            <person name="Pan C."/>
            <person name="Northen T.R."/>
            <person name="Banfield J.F."/>
        </authorList>
    </citation>
    <scope>NUCLEOTIDE SEQUENCE [LARGE SCALE GENOMIC DNA]</scope>
    <source>
        <strain evidence="7">WS_8</strain>
    </source>
</reference>
<organism evidence="7 8">
    <name type="scientific">Eiseniibacteriota bacterium</name>
    <dbReference type="NCBI Taxonomy" id="2212470"/>
    <lineage>
        <taxon>Bacteria</taxon>
        <taxon>Candidatus Eiseniibacteriota</taxon>
    </lineage>
</organism>
<feature type="site" description="Transition state stabilizer" evidence="3">
    <location>
        <position position="254"/>
    </location>
</feature>
<evidence type="ECO:0000313" key="7">
    <source>
        <dbReference type="EMBL" id="TMQ68609.1"/>
    </source>
</evidence>
<proteinExistence type="inferred from homology"/>
<evidence type="ECO:0000313" key="8">
    <source>
        <dbReference type="Proteomes" id="UP000316609"/>
    </source>
</evidence>
<feature type="domain" description="3-deoxy-D-manno-octulosonic-acid transferase N-terminal" evidence="6">
    <location>
        <begin position="85"/>
        <end position="256"/>
    </location>
</feature>
<dbReference type="GO" id="GO:0005886">
    <property type="term" value="C:plasma membrane"/>
    <property type="evidence" value="ECO:0007669"/>
    <property type="project" value="UniProtKB-SubCell"/>
</dbReference>
<feature type="compositionally biased region" description="Basic residues" evidence="5">
    <location>
        <begin position="1"/>
        <end position="10"/>
    </location>
</feature>
<sequence>MAVRAGRRGLRRSDPRAARSERAGRALRPGPDRGRAPRSDRRGGGRGRRAPMSLVWGTYRLVAPLIGATAPALRLVAGAEERRLWDERLGRVAAQQDTAAWIHAASLGEALGVGPLVGELARGRPGARFHLTAMTRSGRARLRSIDPGATLAPLDAPGIVRRFLEALDPTRLLIVETELWPHWLIEARRRGIPAAVVSARLSPRSLVGYRRLGAPLTDLVGGLGGVLCQSEEDRARWLMIGSRPERTVVTGNLKSDALPLPAPNRALARASLGLDPDRPLLVLGSVRPGEVRTLALAWRAIEPVLADAWQVAAIPRHPRASAELRAEAREAGQALVAGRAPHAGAWLWDERPGILLDYYLAADVAFVGGTLGAYGGHNPLEPAACGAAVLIGPHHEAQRPAVRALLARGAVQIVPATPRLTPALAALLVSRETRATMAAGALAVVAAERGVARRTVEQLVAWELWPPR</sequence>
<evidence type="ECO:0000256" key="2">
    <source>
        <dbReference type="PIRSR" id="PIRSR639901-1"/>
    </source>
</evidence>
<dbReference type="GO" id="GO:0043842">
    <property type="term" value="F:Kdo transferase activity"/>
    <property type="evidence" value="ECO:0007669"/>
    <property type="project" value="UniProtKB-EC"/>
</dbReference>
<dbReference type="InterPro" id="IPR007507">
    <property type="entry name" value="Glycos_transf_N"/>
</dbReference>
<dbReference type="GO" id="GO:0009245">
    <property type="term" value="P:lipid A biosynthetic process"/>
    <property type="evidence" value="ECO:0007669"/>
    <property type="project" value="TreeGrafter"/>
</dbReference>
<dbReference type="AlphaFoldDB" id="A0A538TYL0"/>
<keyword evidence="4" id="KW-0448">Lipopolysaccharide biosynthesis</keyword>
<accession>A0A538TYL0</accession>
<dbReference type="SUPFAM" id="SSF53756">
    <property type="entry name" value="UDP-Glycosyltransferase/glycogen phosphorylase"/>
    <property type="match status" value="1"/>
</dbReference>
<dbReference type="EC" id="2.4.99.12" evidence="4"/>
<feature type="active site" description="Proton acceptor" evidence="2">
    <location>
        <position position="109"/>
    </location>
</feature>